<organism evidence="9 10">
    <name type="scientific">Keratinibaculum paraultunense</name>
    <dbReference type="NCBI Taxonomy" id="1278232"/>
    <lineage>
        <taxon>Bacteria</taxon>
        <taxon>Bacillati</taxon>
        <taxon>Bacillota</taxon>
        <taxon>Tissierellia</taxon>
        <taxon>Tissierellales</taxon>
        <taxon>Tepidimicrobiaceae</taxon>
        <taxon>Keratinibaculum</taxon>
    </lineage>
</organism>
<dbReference type="EMBL" id="SMAE01000006">
    <property type="protein sequence ID" value="TCS89377.1"/>
    <property type="molecule type" value="Genomic_DNA"/>
</dbReference>
<evidence type="ECO:0000256" key="7">
    <source>
        <dbReference type="ARBA" id="ARBA00023136"/>
    </source>
</evidence>
<dbReference type="PANTHER" id="PTHR21716">
    <property type="entry name" value="TRANSMEMBRANE PROTEIN"/>
    <property type="match status" value="1"/>
</dbReference>
<evidence type="ECO:0000313" key="9">
    <source>
        <dbReference type="EMBL" id="TCS89377.1"/>
    </source>
</evidence>
<keyword evidence="4" id="KW-1003">Cell membrane</keyword>
<dbReference type="GO" id="GO:0055085">
    <property type="term" value="P:transmembrane transport"/>
    <property type="evidence" value="ECO:0007669"/>
    <property type="project" value="TreeGrafter"/>
</dbReference>
<feature type="transmembrane region" description="Helical" evidence="8">
    <location>
        <begin position="281"/>
        <end position="300"/>
    </location>
</feature>
<comment type="subcellular location">
    <subcellularLocation>
        <location evidence="1">Cell membrane</location>
        <topology evidence="1">Multi-pass membrane protein</topology>
    </subcellularLocation>
</comment>
<proteinExistence type="inferred from homology"/>
<reference evidence="9 10" key="1">
    <citation type="submission" date="2019-03" db="EMBL/GenBank/DDBJ databases">
        <title>Genomic Encyclopedia of Type Strains, Phase IV (KMG-IV): sequencing the most valuable type-strain genomes for metagenomic binning, comparative biology and taxonomic classification.</title>
        <authorList>
            <person name="Goeker M."/>
        </authorList>
    </citation>
    <scope>NUCLEOTIDE SEQUENCE [LARGE SCALE GENOMIC DNA]</scope>
    <source>
        <strain evidence="9 10">DSM 26752</strain>
    </source>
</reference>
<evidence type="ECO:0000256" key="3">
    <source>
        <dbReference type="ARBA" id="ARBA00022448"/>
    </source>
</evidence>
<sequence>MKFKLDKKYVKIGTHVIIFGVILLILLFTIINIQDVANFVGKILGTFFSLISPLIIGLILAYLLDPLVELLDKKLWSKRKKKSNRRLAATAISFTIIIALLIGMGYSISLSLKNGEGFKLSHNLIKGMEEFIDNFTNIPNKLKFKLYTSKTESQKDKIIDNIISITTSIVQKAGNEIIESIAKIGGYIINIFVGIIISFYLLMDKYTMLEWWNKFIYAIFPISFTKKLKNLWENTDFVISGYIRGQLIDALIMGTLISITLLILNIDYAVIIGIISGFSNLIPMVGATVATIIAILVALASDTPIKALYALITLLILQQIDGNIIVPKVVGKNVNLHPLLVMLSLFMFGSLFGILGMIVAVPITALIKHFVVQFINRRLEEKNI</sequence>
<feature type="transmembrane region" description="Helical" evidence="8">
    <location>
        <begin position="43"/>
        <end position="65"/>
    </location>
</feature>
<feature type="transmembrane region" description="Helical" evidence="8">
    <location>
        <begin position="86"/>
        <end position="108"/>
    </location>
</feature>
<comment type="similarity">
    <text evidence="2">Belongs to the autoinducer-2 exporter (AI-2E) (TC 2.A.86) family.</text>
</comment>
<keyword evidence="10" id="KW-1185">Reference proteome</keyword>
<keyword evidence="6 8" id="KW-1133">Transmembrane helix</keyword>
<dbReference type="GO" id="GO:0005886">
    <property type="term" value="C:plasma membrane"/>
    <property type="evidence" value="ECO:0007669"/>
    <property type="project" value="UniProtKB-SubCell"/>
</dbReference>
<evidence type="ECO:0000256" key="4">
    <source>
        <dbReference type="ARBA" id="ARBA00022475"/>
    </source>
</evidence>
<dbReference type="OrthoDB" id="9793390at2"/>
<dbReference type="PANTHER" id="PTHR21716:SF53">
    <property type="entry name" value="PERMEASE PERM-RELATED"/>
    <property type="match status" value="1"/>
</dbReference>
<evidence type="ECO:0000256" key="1">
    <source>
        <dbReference type="ARBA" id="ARBA00004651"/>
    </source>
</evidence>
<accession>A0A4V2UU70</accession>
<keyword evidence="3" id="KW-0813">Transport</keyword>
<evidence type="ECO:0000256" key="6">
    <source>
        <dbReference type="ARBA" id="ARBA00022989"/>
    </source>
</evidence>
<dbReference type="Pfam" id="PF01594">
    <property type="entry name" value="AI-2E_transport"/>
    <property type="match status" value="1"/>
</dbReference>
<dbReference type="InterPro" id="IPR002549">
    <property type="entry name" value="AI-2E-like"/>
</dbReference>
<keyword evidence="7 8" id="KW-0472">Membrane</keyword>
<evidence type="ECO:0000256" key="5">
    <source>
        <dbReference type="ARBA" id="ARBA00022692"/>
    </source>
</evidence>
<protein>
    <submittedName>
        <fullName evidence="9">Putative PurR-regulated permease PerM</fullName>
    </submittedName>
</protein>
<feature type="transmembrane region" description="Helical" evidence="8">
    <location>
        <begin position="184"/>
        <end position="203"/>
    </location>
</feature>
<name>A0A4V2UU70_9FIRM</name>
<keyword evidence="5 8" id="KW-0812">Transmembrane</keyword>
<evidence type="ECO:0000313" key="10">
    <source>
        <dbReference type="Proteomes" id="UP000294567"/>
    </source>
</evidence>
<dbReference type="AlphaFoldDB" id="A0A4V2UU70"/>
<dbReference type="RefSeq" id="WP_132027459.1">
    <property type="nucleotide sequence ID" value="NZ_CP068564.1"/>
</dbReference>
<dbReference type="Proteomes" id="UP000294567">
    <property type="component" value="Unassembled WGS sequence"/>
</dbReference>
<feature type="transmembrane region" description="Helical" evidence="8">
    <location>
        <begin position="250"/>
        <end position="275"/>
    </location>
</feature>
<feature type="transmembrane region" description="Helical" evidence="8">
    <location>
        <begin position="307"/>
        <end position="326"/>
    </location>
</feature>
<evidence type="ECO:0000256" key="8">
    <source>
        <dbReference type="SAM" id="Phobius"/>
    </source>
</evidence>
<gene>
    <name evidence="9" type="ORF">EDD65_10643</name>
</gene>
<feature type="transmembrane region" description="Helical" evidence="8">
    <location>
        <begin position="338"/>
        <end position="367"/>
    </location>
</feature>
<evidence type="ECO:0000256" key="2">
    <source>
        <dbReference type="ARBA" id="ARBA00009773"/>
    </source>
</evidence>
<feature type="transmembrane region" description="Helical" evidence="8">
    <location>
        <begin position="12"/>
        <end position="31"/>
    </location>
</feature>
<comment type="caution">
    <text evidence="9">The sequence shown here is derived from an EMBL/GenBank/DDBJ whole genome shotgun (WGS) entry which is preliminary data.</text>
</comment>